<proteinExistence type="inferred from homology"/>
<evidence type="ECO:0000256" key="7">
    <source>
        <dbReference type="ARBA" id="ARBA00024033"/>
    </source>
</evidence>
<evidence type="ECO:0000256" key="3">
    <source>
        <dbReference type="ARBA" id="ARBA00022679"/>
    </source>
</evidence>
<keyword evidence="2" id="KW-1003">Cell membrane</keyword>
<feature type="transmembrane region" description="Helical" evidence="9">
    <location>
        <begin position="171"/>
        <end position="202"/>
    </location>
</feature>
<protein>
    <submittedName>
        <fullName evidence="10">DUF2029 domain-containing protein</fullName>
    </submittedName>
</protein>
<reference evidence="10 11" key="2">
    <citation type="submission" date="2019-02" db="EMBL/GenBank/DDBJ databases">
        <title>'Lichenibacterium ramalinii' gen. nov. sp. nov., 'Lichenibacterium minor' gen. nov. sp. nov.</title>
        <authorList>
            <person name="Pankratov T."/>
        </authorList>
    </citation>
    <scope>NUCLEOTIDE SEQUENCE [LARGE SCALE GENOMIC DNA]</scope>
    <source>
        <strain evidence="10 11">RmlP026</strain>
    </source>
</reference>
<dbReference type="AlphaFoldDB" id="A0A4Q2U2K6"/>
<evidence type="ECO:0000256" key="1">
    <source>
        <dbReference type="ARBA" id="ARBA00004651"/>
    </source>
</evidence>
<comment type="subcellular location">
    <subcellularLocation>
        <location evidence="1">Cell membrane</location>
        <topology evidence="1">Multi-pass membrane protein</topology>
    </subcellularLocation>
</comment>
<comment type="caution">
    <text evidence="10">The sequence shown here is derived from an EMBL/GenBank/DDBJ whole genome shotgun (WGS) entry which is preliminary data.</text>
</comment>
<feature type="transmembrane region" description="Helical" evidence="9">
    <location>
        <begin position="349"/>
        <end position="368"/>
    </location>
</feature>
<dbReference type="OrthoDB" id="7679563at2"/>
<feature type="transmembrane region" description="Helical" evidence="9">
    <location>
        <begin position="92"/>
        <end position="113"/>
    </location>
</feature>
<feature type="transmembrane region" description="Helical" evidence="9">
    <location>
        <begin position="209"/>
        <end position="228"/>
    </location>
</feature>
<gene>
    <name evidence="10" type="ORF">D3273_21095</name>
</gene>
<dbReference type="GO" id="GO:0016758">
    <property type="term" value="F:hexosyltransferase activity"/>
    <property type="evidence" value="ECO:0007669"/>
    <property type="project" value="InterPro"/>
</dbReference>
<feature type="region of interest" description="Disordered" evidence="8">
    <location>
        <begin position="1"/>
        <end position="76"/>
    </location>
</feature>
<evidence type="ECO:0000256" key="4">
    <source>
        <dbReference type="ARBA" id="ARBA00022692"/>
    </source>
</evidence>
<feature type="transmembrane region" description="Helical" evidence="9">
    <location>
        <begin position="254"/>
        <end position="277"/>
    </location>
</feature>
<sequence>MVGRSVPRKEARRRRPGPRRLTLCSRCGAQGFAPAGRGAAERPGPARRRPPVGDRRSVPSRGACQMPPGRDVAMASPADMVRPPAISVMTRVAVSALLAVVAAAATVQAIAAVGSDPARPDIVDFHPFYLAGTTAWTGRFAQSYDMPVMQALQRSFGGGRDVFMPFVYPPLFGLVMAPLALLPLGLAFALFTLGTFALFLAVMRRLAGAWFWHAVLAVSPILLIEIRVGQNGFLTAGLAGLAADLSLRRRGARAGLAAGALAFKPQLATMLPVLFALRRDGRALATAVLAAALLSGAAVLVLGRDTVPAFLSSTSVVAEFMASGSFPLHRMTSAYAFALSLGVPARLALAIHGAVALSVIAAATVTAHRLGGHPASPAPSEPRTAAGVLLMATAFVSPYFFDYDLTIFGAGLALALPGLARRMPARSLVLLLVGIGAVGAIDLVCGLFVARSDASSLSLGGPAILACFGVVLRAARAPGTVRPGPRPVAPAA</sequence>
<feature type="compositionally biased region" description="Low complexity" evidence="8">
    <location>
        <begin position="31"/>
        <end position="43"/>
    </location>
</feature>
<feature type="transmembrane region" description="Helical" evidence="9">
    <location>
        <begin position="428"/>
        <end position="450"/>
    </location>
</feature>
<keyword evidence="5 9" id="KW-1133">Transmembrane helix</keyword>
<feature type="transmembrane region" description="Helical" evidence="9">
    <location>
        <begin position="388"/>
        <end position="416"/>
    </location>
</feature>
<dbReference type="GO" id="GO:0005886">
    <property type="term" value="C:plasma membrane"/>
    <property type="evidence" value="ECO:0007669"/>
    <property type="project" value="UniProtKB-SubCell"/>
</dbReference>
<evidence type="ECO:0000256" key="2">
    <source>
        <dbReference type="ARBA" id="ARBA00022475"/>
    </source>
</evidence>
<feature type="transmembrane region" description="Helical" evidence="9">
    <location>
        <begin position="284"/>
        <end position="303"/>
    </location>
</feature>
<dbReference type="Pfam" id="PF09594">
    <property type="entry name" value="GT87"/>
    <property type="match status" value="1"/>
</dbReference>
<keyword evidence="6 9" id="KW-0472">Membrane</keyword>
<keyword evidence="11" id="KW-1185">Reference proteome</keyword>
<accession>A0A4Q2U2K6</accession>
<evidence type="ECO:0000256" key="9">
    <source>
        <dbReference type="SAM" id="Phobius"/>
    </source>
</evidence>
<dbReference type="InterPro" id="IPR018584">
    <property type="entry name" value="GT87"/>
</dbReference>
<dbReference type="Proteomes" id="UP000290759">
    <property type="component" value="Unassembled WGS sequence"/>
</dbReference>
<keyword evidence="4 9" id="KW-0812">Transmembrane</keyword>
<evidence type="ECO:0000313" key="11">
    <source>
        <dbReference type="Proteomes" id="UP000290759"/>
    </source>
</evidence>
<evidence type="ECO:0000256" key="5">
    <source>
        <dbReference type="ARBA" id="ARBA00022989"/>
    </source>
</evidence>
<name>A0A4Q2U2K6_9HYPH</name>
<dbReference type="EMBL" id="QYBB01000035">
    <property type="protein sequence ID" value="RYC29958.1"/>
    <property type="molecule type" value="Genomic_DNA"/>
</dbReference>
<keyword evidence="3" id="KW-0808">Transferase</keyword>
<evidence type="ECO:0000256" key="8">
    <source>
        <dbReference type="SAM" id="MobiDB-lite"/>
    </source>
</evidence>
<organism evidence="10 11">
    <name type="scientific">Lichenibacterium minor</name>
    <dbReference type="NCBI Taxonomy" id="2316528"/>
    <lineage>
        <taxon>Bacteria</taxon>
        <taxon>Pseudomonadati</taxon>
        <taxon>Pseudomonadota</taxon>
        <taxon>Alphaproteobacteria</taxon>
        <taxon>Hyphomicrobiales</taxon>
        <taxon>Lichenihabitantaceae</taxon>
        <taxon>Lichenibacterium</taxon>
    </lineage>
</organism>
<comment type="similarity">
    <text evidence="7">Belongs to the glycosyltransferase 87 family.</text>
</comment>
<feature type="transmembrane region" description="Helical" evidence="9">
    <location>
        <begin position="309"/>
        <end position="328"/>
    </location>
</feature>
<reference evidence="10 11" key="1">
    <citation type="submission" date="2018-12" db="EMBL/GenBank/DDBJ databases">
        <authorList>
            <person name="Grouzdev D.S."/>
            <person name="Krutkina M.S."/>
        </authorList>
    </citation>
    <scope>NUCLEOTIDE SEQUENCE [LARGE SCALE GENOMIC DNA]</scope>
    <source>
        <strain evidence="10 11">RmlP026</strain>
    </source>
</reference>
<evidence type="ECO:0000313" key="10">
    <source>
        <dbReference type="EMBL" id="RYC29958.1"/>
    </source>
</evidence>
<feature type="transmembrane region" description="Helical" evidence="9">
    <location>
        <begin position="456"/>
        <end position="475"/>
    </location>
</feature>
<evidence type="ECO:0000256" key="6">
    <source>
        <dbReference type="ARBA" id="ARBA00023136"/>
    </source>
</evidence>